<evidence type="ECO:0000259" key="8">
    <source>
        <dbReference type="Pfam" id="PF00535"/>
    </source>
</evidence>
<dbReference type="InterPro" id="IPR029044">
    <property type="entry name" value="Nucleotide-diphossugar_trans"/>
</dbReference>
<feature type="domain" description="Glycosyltransferase 2-like" evidence="8">
    <location>
        <begin position="12"/>
        <end position="178"/>
    </location>
</feature>
<keyword evidence="6 7" id="KW-0472">Membrane</keyword>
<keyword evidence="2" id="KW-0328">Glycosyltransferase</keyword>
<keyword evidence="4 7" id="KW-0812">Transmembrane</keyword>
<feature type="transmembrane region" description="Helical" evidence="7">
    <location>
        <begin position="242"/>
        <end position="267"/>
    </location>
</feature>
<reference evidence="9 10" key="1">
    <citation type="submission" date="2015-03" db="EMBL/GenBank/DDBJ databases">
        <authorList>
            <person name="McCorrison J."/>
            <person name="Sanka R."/>
            <person name="Adams M."/>
            <person name="Brinkac L."/>
            <person name="Nierman W."/>
            <person name="Sutton G."/>
            <person name="Nelson K."/>
            <person name="Kiedrowski L."/>
            <person name="Guerrero D."/>
            <person name="Bonomo R."/>
        </authorList>
    </citation>
    <scope>NUCLEOTIDE SEQUENCE [LARGE SCALE GENOMIC DNA]</scope>
    <source>
        <strain evidence="9 10">35699</strain>
    </source>
</reference>
<dbReference type="CDD" id="cd04187">
    <property type="entry name" value="DPM1_like_bac"/>
    <property type="match status" value="1"/>
</dbReference>
<dbReference type="AlphaFoldDB" id="A0A0F1AX50"/>
<protein>
    <submittedName>
        <fullName evidence="9">Glycosyltransferase</fullName>
    </submittedName>
</protein>
<evidence type="ECO:0000256" key="7">
    <source>
        <dbReference type="SAM" id="Phobius"/>
    </source>
</evidence>
<dbReference type="GO" id="GO:0016757">
    <property type="term" value="F:glycosyltransferase activity"/>
    <property type="evidence" value="ECO:0007669"/>
    <property type="project" value="UniProtKB-KW"/>
</dbReference>
<sequence>MGYEIMSAPILSIVVPCYNEQEVFNLCLDELSSRIVEMIDKGKINTRSHIVFVDDGSKDATWSLIQNASNNNKLVKGVKLSRNKGHQTALMAGLSSCIDSDITVSIDADLQDDTAVIEKMVDSYLTGHDIVYGVRNDRTSDSFFKKFTAEAFYKIMTKLGVSQVENHADFRLLSKRALHSLLQYKEQNLYIRGLIPLIGFPSESVYYSRSERAAGESKYPLKKMLALALEGITSFSVTPLRIVTALGFIISILSSVGVVYTLIQYFLGHTVSGWASMILAVLFIGGVQMLCLGVIGEYIGKIYMESKKRPKFFTESKIGFNENDGNM</sequence>
<evidence type="ECO:0000313" key="9">
    <source>
        <dbReference type="EMBL" id="KJN26691.1"/>
    </source>
</evidence>
<feature type="transmembrane region" description="Helical" evidence="7">
    <location>
        <begin position="273"/>
        <end position="299"/>
    </location>
</feature>
<name>A0A0F1AX50_9ENTR</name>
<evidence type="ECO:0000256" key="6">
    <source>
        <dbReference type="ARBA" id="ARBA00023136"/>
    </source>
</evidence>
<dbReference type="PANTHER" id="PTHR48090">
    <property type="entry name" value="UNDECAPRENYL-PHOSPHATE 4-DEOXY-4-FORMAMIDO-L-ARABINOSE TRANSFERASE-RELATED"/>
    <property type="match status" value="1"/>
</dbReference>
<dbReference type="EMBL" id="JZYX01000022">
    <property type="protein sequence ID" value="KJN26691.1"/>
    <property type="molecule type" value="Genomic_DNA"/>
</dbReference>
<dbReference type="Pfam" id="PF00535">
    <property type="entry name" value="Glycos_transf_2"/>
    <property type="match status" value="1"/>
</dbReference>
<evidence type="ECO:0000256" key="2">
    <source>
        <dbReference type="ARBA" id="ARBA00022676"/>
    </source>
</evidence>
<evidence type="ECO:0000256" key="4">
    <source>
        <dbReference type="ARBA" id="ARBA00022692"/>
    </source>
</evidence>
<evidence type="ECO:0000256" key="5">
    <source>
        <dbReference type="ARBA" id="ARBA00022989"/>
    </source>
</evidence>
<evidence type="ECO:0000313" key="10">
    <source>
        <dbReference type="Proteomes" id="UP000033352"/>
    </source>
</evidence>
<evidence type="ECO:0000256" key="3">
    <source>
        <dbReference type="ARBA" id="ARBA00022679"/>
    </source>
</evidence>
<keyword evidence="3 9" id="KW-0808">Transferase</keyword>
<evidence type="ECO:0000256" key="1">
    <source>
        <dbReference type="ARBA" id="ARBA00004141"/>
    </source>
</evidence>
<dbReference type="Gene3D" id="3.90.550.10">
    <property type="entry name" value="Spore Coat Polysaccharide Biosynthesis Protein SpsA, Chain A"/>
    <property type="match status" value="1"/>
</dbReference>
<keyword evidence="5 7" id="KW-1133">Transmembrane helix</keyword>
<dbReference type="InterPro" id="IPR001173">
    <property type="entry name" value="Glyco_trans_2-like"/>
</dbReference>
<dbReference type="PANTHER" id="PTHR48090:SF1">
    <property type="entry name" value="PROPHAGE BACTOPRENOL GLUCOSYL TRANSFERASE HOMOLOG"/>
    <property type="match status" value="1"/>
</dbReference>
<dbReference type="InterPro" id="IPR050256">
    <property type="entry name" value="Glycosyltransferase_2"/>
</dbReference>
<dbReference type="PATRIC" id="fig|1619248.3.peg.1549"/>
<proteinExistence type="predicted"/>
<organism evidence="9 10">
    <name type="scientific">Enterobacter sichuanensis</name>
    <dbReference type="NCBI Taxonomy" id="2071710"/>
    <lineage>
        <taxon>Bacteria</taxon>
        <taxon>Pseudomonadati</taxon>
        <taxon>Pseudomonadota</taxon>
        <taxon>Gammaproteobacteria</taxon>
        <taxon>Enterobacterales</taxon>
        <taxon>Enterobacteriaceae</taxon>
        <taxon>Enterobacter</taxon>
        <taxon>Enterobacter cloacae complex</taxon>
    </lineage>
</organism>
<dbReference type="GO" id="GO:0005886">
    <property type="term" value="C:plasma membrane"/>
    <property type="evidence" value="ECO:0007669"/>
    <property type="project" value="TreeGrafter"/>
</dbReference>
<accession>A0A0F1AX50</accession>
<comment type="subcellular location">
    <subcellularLocation>
        <location evidence="1">Membrane</location>
        <topology evidence="1">Multi-pass membrane protein</topology>
    </subcellularLocation>
</comment>
<dbReference type="SUPFAM" id="SSF53448">
    <property type="entry name" value="Nucleotide-diphospho-sugar transferases"/>
    <property type="match status" value="1"/>
</dbReference>
<gene>
    <name evidence="9" type="ORF">SS37_11735</name>
</gene>
<comment type="caution">
    <text evidence="9">The sequence shown here is derived from an EMBL/GenBank/DDBJ whole genome shotgun (WGS) entry which is preliminary data.</text>
</comment>
<dbReference type="Proteomes" id="UP000033352">
    <property type="component" value="Unassembled WGS sequence"/>
</dbReference>